<organism evidence="2 3">
    <name type="scientific">Rotaria magnacalcarata</name>
    <dbReference type="NCBI Taxonomy" id="392030"/>
    <lineage>
        <taxon>Eukaryota</taxon>
        <taxon>Metazoa</taxon>
        <taxon>Spiralia</taxon>
        <taxon>Gnathifera</taxon>
        <taxon>Rotifera</taxon>
        <taxon>Eurotatoria</taxon>
        <taxon>Bdelloidea</taxon>
        <taxon>Philodinida</taxon>
        <taxon>Philodinidae</taxon>
        <taxon>Rotaria</taxon>
    </lineage>
</organism>
<dbReference type="InterPro" id="IPR042222">
    <property type="entry name" value="Dynein_2_N"/>
</dbReference>
<dbReference type="GO" id="GO:0007018">
    <property type="term" value="P:microtubule-based movement"/>
    <property type="evidence" value="ECO:0007669"/>
    <property type="project" value="InterPro"/>
</dbReference>
<gene>
    <name evidence="2" type="ORF">SMN809_LOCUS85663</name>
</gene>
<evidence type="ECO:0000313" key="3">
    <source>
        <dbReference type="Proteomes" id="UP000676336"/>
    </source>
</evidence>
<dbReference type="PANTHER" id="PTHR45703">
    <property type="entry name" value="DYNEIN HEAVY CHAIN"/>
    <property type="match status" value="1"/>
</dbReference>
<protein>
    <recommendedName>
        <fullName evidence="1">Dynein heavy chain linker domain-containing protein</fullName>
    </recommendedName>
</protein>
<dbReference type="PANTHER" id="PTHR45703:SF22">
    <property type="entry name" value="DYNEIN CYTOPLASMIC 2 HEAVY CHAIN 1"/>
    <property type="match status" value="1"/>
</dbReference>
<dbReference type="InterPro" id="IPR026983">
    <property type="entry name" value="DHC"/>
</dbReference>
<dbReference type="InterPro" id="IPR013602">
    <property type="entry name" value="Dynein_heavy_linker"/>
</dbReference>
<dbReference type="EMBL" id="CAJOBI010366151">
    <property type="protein sequence ID" value="CAF5228247.1"/>
    <property type="molecule type" value="Genomic_DNA"/>
</dbReference>
<reference evidence="2" key="1">
    <citation type="submission" date="2021-02" db="EMBL/GenBank/DDBJ databases">
        <authorList>
            <person name="Nowell W R."/>
        </authorList>
    </citation>
    <scope>NUCLEOTIDE SEQUENCE</scope>
</reference>
<feature type="non-terminal residue" evidence="2">
    <location>
        <position position="98"/>
    </location>
</feature>
<dbReference type="GO" id="GO:0051959">
    <property type="term" value="F:dynein light intermediate chain binding"/>
    <property type="evidence" value="ECO:0007669"/>
    <property type="project" value="InterPro"/>
</dbReference>
<comment type="caution">
    <text evidence="2">The sequence shown here is derived from an EMBL/GenBank/DDBJ whole genome shotgun (WGS) entry which is preliminary data.</text>
</comment>
<dbReference type="AlphaFoldDB" id="A0A8S3K6X0"/>
<dbReference type="GO" id="GO:0030286">
    <property type="term" value="C:dynein complex"/>
    <property type="evidence" value="ECO:0007669"/>
    <property type="project" value="InterPro"/>
</dbReference>
<dbReference type="Gene3D" id="1.20.140.100">
    <property type="entry name" value="Dynein heavy chain, N-terminal domain 2"/>
    <property type="match status" value="1"/>
</dbReference>
<feature type="domain" description="Dynein heavy chain linker" evidence="1">
    <location>
        <begin position="3"/>
        <end position="98"/>
    </location>
</feature>
<dbReference type="GO" id="GO:0045505">
    <property type="term" value="F:dynein intermediate chain binding"/>
    <property type="evidence" value="ECO:0007669"/>
    <property type="project" value="InterPro"/>
</dbReference>
<name>A0A8S3K6X0_9BILA</name>
<accession>A0A8S3K6X0</accession>
<dbReference type="Proteomes" id="UP000676336">
    <property type="component" value="Unassembled WGS sequence"/>
</dbReference>
<dbReference type="Pfam" id="PF08393">
    <property type="entry name" value="DHC_N2"/>
    <property type="match status" value="1"/>
</dbReference>
<proteinExistence type="predicted"/>
<sequence>GQAHIWEQRLGILDECLHTLNQTQRKFVYLEPIFGRGALPKEQGRFRGVDKEFREIMSEISSNPRLVVFSQRKDLSNILKAMLDQLGRCQKALNELLE</sequence>
<evidence type="ECO:0000313" key="2">
    <source>
        <dbReference type="EMBL" id="CAF5228247.1"/>
    </source>
</evidence>
<evidence type="ECO:0000259" key="1">
    <source>
        <dbReference type="Pfam" id="PF08393"/>
    </source>
</evidence>
<feature type="non-terminal residue" evidence="2">
    <location>
        <position position="1"/>
    </location>
</feature>